<dbReference type="InterPro" id="IPR051076">
    <property type="entry name" value="Golgi_membrane_TVP38/TMEM64"/>
</dbReference>
<comment type="subcellular location">
    <subcellularLocation>
        <location evidence="2">Golgi apparatus membrane</location>
        <topology evidence="2">Multi-pass membrane protein</topology>
    </subcellularLocation>
</comment>
<dbReference type="KEGG" id="asau:88176082"/>
<gene>
    <name evidence="12" type="ORF">PUMCH_005022</name>
</gene>
<dbReference type="PANTHER" id="PTHR47549">
    <property type="entry name" value="GOLGI APPARATUS MEMBRANE PROTEIN TVP38-RELATED"/>
    <property type="match status" value="1"/>
</dbReference>
<name>A0AAX4HGK0_9ASCO</name>
<dbReference type="InterPro" id="IPR032816">
    <property type="entry name" value="VTT_dom"/>
</dbReference>
<sequence length="328" mass="36169">MAEYFSTARQIISQQTTKFSDLGASLAQWYRDQPLWKRVALAALMAVAALVGLIVLIFHKDIIKILIYVSDKLEHSVVGGIVLFTLIFFVGFPPLLGFSALLMLCGMVYGFPKGWPLLATASVTGSFASFLVFRHLLKEQATSLVHKNEQFRAFSEILQEDASLFLLILIRLCPLPYSLLNGALASIPNLSASTYLLASVITSPKMLVHIFVGHAIKNLGDEGRPASAKWLDVISILTAGVALFFASYIIYNKMQEKLQSFHNGQGSYEDMSFDIELGTGGNLEFNPADYDDDNFIIGIDDEDITAPAETYQQKQSTKPANLDNLSLL</sequence>
<protein>
    <recommendedName>
        <fullName evidence="4">Golgi apparatus membrane protein TVP38</fullName>
    </recommendedName>
    <alternativeName>
        <fullName evidence="5">Golgi apparatus membrane protein tvp38</fullName>
    </alternativeName>
</protein>
<evidence type="ECO:0000256" key="5">
    <source>
        <dbReference type="ARBA" id="ARBA00020673"/>
    </source>
</evidence>
<proteinExistence type="inferred from homology"/>
<keyword evidence="7 10" id="KW-1133">Transmembrane helix</keyword>
<feature type="transmembrane region" description="Helical" evidence="10">
    <location>
        <begin position="117"/>
        <end position="137"/>
    </location>
</feature>
<evidence type="ECO:0000256" key="2">
    <source>
        <dbReference type="ARBA" id="ARBA00004653"/>
    </source>
</evidence>
<dbReference type="Proteomes" id="UP001338582">
    <property type="component" value="Chromosome 7"/>
</dbReference>
<dbReference type="AlphaFoldDB" id="A0AAX4HGK0"/>
<feature type="domain" description="VTT" evidence="11">
    <location>
        <begin position="98"/>
        <end position="214"/>
    </location>
</feature>
<dbReference type="GO" id="GO:0016192">
    <property type="term" value="P:vesicle-mediated transport"/>
    <property type="evidence" value="ECO:0007669"/>
    <property type="project" value="TreeGrafter"/>
</dbReference>
<keyword evidence="8" id="KW-0333">Golgi apparatus</keyword>
<accession>A0AAX4HGK0</accession>
<evidence type="ECO:0000256" key="10">
    <source>
        <dbReference type="SAM" id="Phobius"/>
    </source>
</evidence>
<keyword evidence="9 10" id="KW-0472">Membrane</keyword>
<evidence type="ECO:0000256" key="3">
    <source>
        <dbReference type="ARBA" id="ARBA00008640"/>
    </source>
</evidence>
<dbReference type="EMBL" id="CP138900">
    <property type="protein sequence ID" value="WPK27626.1"/>
    <property type="molecule type" value="Genomic_DNA"/>
</dbReference>
<feature type="transmembrane region" description="Helical" evidence="10">
    <location>
        <begin position="78"/>
        <end position="111"/>
    </location>
</feature>
<dbReference type="GO" id="GO:0000139">
    <property type="term" value="C:Golgi membrane"/>
    <property type="evidence" value="ECO:0007669"/>
    <property type="project" value="UniProtKB-SubCell"/>
</dbReference>
<dbReference type="GO" id="GO:0000022">
    <property type="term" value="P:mitotic spindle elongation"/>
    <property type="evidence" value="ECO:0007669"/>
    <property type="project" value="TreeGrafter"/>
</dbReference>
<dbReference type="Pfam" id="PF09335">
    <property type="entry name" value="VTT_dom"/>
    <property type="match status" value="1"/>
</dbReference>
<comment type="function">
    <text evidence="1">Golgi membrane protein involved in vesicular trafficking and spindle migration.</text>
</comment>
<dbReference type="GeneID" id="88176082"/>
<evidence type="ECO:0000313" key="13">
    <source>
        <dbReference type="Proteomes" id="UP001338582"/>
    </source>
</evidence>
<evidence type="ECO:0000256" key="6">
    <source>
        <dbReference type="ARBA" id="ARBA00022692"/>
    </source>
</evidence>
<keyword evidence="13" id="KW-1185">Reference proteome</keyword>
<evidence type="ECO:0000256" key="8">
    <source>
        <dbReference type="ARBA" id="ARBA00023034"/>
    </source>
</evidence>
<comment type="similarity">
    <text evidence="3">Belongs to the TVP38/TMEM64 family.</text>
</comment>
<feature type="transmembrane region" description="Helical" evidence="10">
    <location>
        <begin position="39"/>
        <end position="58"/>
    </location>
</feature>
<feature type="transmembrane region" description="Helical" evidence="10">
    <location>
        <begin position="233"/>
        <end position="251"/>
    </location>
</feature>
<keyword evidence="6 10" id="KW-0812">Transmembrane</keyword>
<evidence type="ECO:0000256" key="1">
    <source>
        <dbReference type="ARBA" id="ARBA00002978"/>
    </source>
</evidence>
<evidence type="ECO:0000256" key="4">
    <source>
        <dbReference type="ARBA" id="ARBA00013533"/>
    </source>
</evidence>
<organism evidence="12 13">
    <name type="scientific">Australozyma saopauloensis</name>
    <dbReference type="NCBI Taxonomy" id="291208"/>
    <lineage>
        <taxon>Eukaryota</taxon>
        <taxon>Fungi</taxon>
        <taxon>Dikarya</taxon>
        <taxon>Ascomycota</taxon>
        <taxon>Saccharomycotina</taxon>
        <taxon>Pichiomycetes</taxon>
        <taxon>Metschnikowiaceae</taxon>
        <taxon>Australozyma</taxon>
    </lineage>
</organism>
<reference evidence="12 13" key="1">
    <citation type="submission" date="2023-10" db="EMBL/GenBank/DDBJ databases">
        <title>Draft Genome Sequence of Candida saopaulonensis from a very Premature Infant with Sepsis.</title>
        <authorList>
            <person name="Ning Y."/>
            <person name="Dai R."/>
            <person name="Xiao M."/>
            <person name="Xu Y."/>
            <person name="Yan Q."/>
            <person name="Zhang L."/>
        </authorList>
    </citation>
    <scope>NUCLEOTIDE SEQUENCE [LARGE SCALE GENOMIC DNA]</scope>
    <source>
        <strain evidence="12 13">19XY460</strain>
    </source>
</reference>
<dbReference type="PANTHER" id="PTHR47549:SF1">
    <property type="entry name" value="GOLGI APPARATUS MEMBRANE PROTEIN TVP38"/>
    <property type="match status" value="1"/>
</dbReference>
<evidence type="ECO:0000313" key="12">
    <source>
        <dbReference type="EMBL" id="WPK27626.1"/>
    </source>
</evidence>
<evidence type="ECO:0000259" key="11">
    <source>
        <dbReference type="Pfam" id="PF09335"/>
    </source>
</evidence>
<evidence type="ECO:0000256" key="9">
    <source>
        <dbReference type="ARBA" id="ARBA00023136"/>
    </source>
</evidence>
<dbReference type="RefSeq" id="XP_062880004.1">
    <property type="nucleotide sequence ID" value="XM_063023934.1"/>
</dbReference>
<evidence type="ECO:0000256" key="7">
    <source>
        <dbReference type="ARBA" id="ARBA00022989"/>
    </source>
</evidence>